<evidence type="ECO:0000313" key="1">
    <source>
        <dbReference type="EMBL" id="ADN14462.1"/>
    </source>
</evidence>
<organism evidence="1 2">
    <name type="scientific">Gloeothece verrucosa (strain PCC 7822)</name>
    <name type="common">Cyanothece sp. (strain PCC 7822)</name>
    <dbReference type="NCBI Taxonomy" id="497965"/>
    <lineage>
        <taxon>Bacteria</taxon>
        <taxon>Bacillati</taxon>
        <taxon>Cyanobacteriota</taxon>
        <taxon>Cyanophyceae</taxon>
        <taxon>Oscillatoriophycideae</taxon>
        <taxon>Chroococcales</taxon>
        <taxon>Aphanothecaceae</taxon>
        <taxon>Gloeothece</taxon>
        <taxon>Gloeothece verrucosa</taxon>
    </lineage>
</organism>
<reference evidence="2" key="1">
    <citation type="journal article" date="2011" name="MBio">
        <title>Novel metabolic attributes of the genus Cyanothece, comprising a group of unicellular nitrogen-fixing Cyanobacteria.</title>
        <authorList>
            <person name="Bandyopadhyay A."/>
            <person name="Elvitigala T."/>
            <person name="Welsh E."/>
            <person name="Stockel J."/>
            <person name="Liberton M."/>
            <person name="Min H."/>
            <person name="Sherman L.A."/>
            <person name="Pakrasi H.B."/>
        </authorList>
    </citation>
    <scope>NUCLEOTIDE SEQUENCE [LARGE SCALE GENOMIC DNA]</scope>
    <source>
        <strain evidence="2">PCC 7822</strain>
    </source>
</reference>
<dbReference type="RefSeq" id="WP_013322567.1">
    <property type="nucleotide sequence ID" value="NC_014501.1"/>
</dbReference>
<dbReference type="Proteomes" id="UP000008206">
    <property type="component" value="Chromosome"/>
</dbReference>
<dbReference type="STRING" id="497965.Cyan7822_2490"/>
<protein>
    <submittedName>
        <fullName evidence="1">Uncharacterized protein</fullName>
    </submittedName>
</protein>
<dbReference type="AlphaFoldDB" id="E0UGY1"/>
<dbReference type="eggNOG" id="ENOG5032T5M">
    <property type="taxonomic scope" value="Bacteria"/>
</dbReference>
<name>E0UGY1_GLOV7</name>
<dbReference type="HOGENOM" id="CLU_112816_0_0_3"/>
<dbReference type="KEGG" id="cyj:Cyan7822_2490"/>
<dbReference type="NCBIfam" id="NF047386">
    <property type="entry name" value="T4SS_SepA_fam"/>
    <property type="match status" value="1"/>
</dbReference>
<keyword evidence="2" id="KW-1185">Reference proteome</keyword>
<dbReference type="EMBL" id="CP002198">
    <property type="protein sequence ID" value="ADN14462.1"/>
    <property type="molecule type" value="Genomic_DNA"/>
</dbReference>
<proteinExistence type="predicted"/>
<gene>
    <name evidence="1" type="ordered locus">Cyan7822_2490</name>
</gene>
<evidence type="ECO:0000313" key="2">
    <source>
        <dbReference type="Proteomes" id="UP000008206"/>
    </source>
</evidence>
<dbReference type="OrthoDB" id="7594189at2"/>
<accession>E0UGY1</accession>
<sequence length="212" mass="25106">MSKESRVIRISESIFTRLQSHAEPLVDTPATVIEKLLDYYEEFKKNNRRNKEINLTQENSIIKKINPDYPPDLRYTKPKKIIIDWDKAEDYYDEHEIENWHQIVAIINRIAREEFNSFEALKKLTAFQIKPGIFTNNGFVYDKKWGDEDFPFSIQRVEANKAWLGSLEMAKKLNRKIEIHFKWLDNEKAAFPGEEGILSWSPDENSQPLAWE</sequence>